<reference evidence="15 16" key="1">
    <citation type="submission" date="2016-05" db="EMBL/GenBank/DDBJ databases">
        <title>Genome Sequence of Pseudomonas citronellolis Strain SJTE-3, an Estrogens and Persistent Organic Pollutants degradation strain.</title>
        <authorList>
            <person name="Liang R."/>
        </authorList>
    </citation>
    <scope>NUCLEOTIDE SEQUENCE [LARGE SCALE GENOMIC DNA]</scope>
    <source>
        <strain evidence="15 16">SJTE-3</strain>
    </source>
</reference>
<keyword evidence="15" id="KW-0675">Receptor</keyword>
<feature type="domain" description="TonB-dependent receptor-like beta-barrel" evidence="13">
    <location>
        <begin position="249"/>
        <end position="697"/>
    </location>
</feature>
<dbReference type="Pfam" id="PF00593">
    <property type="entry name" value="TonB_dep_Rec_b-barrel"/>
    <property type="match status" value="1"/>
</dbReference>
<comment type="similarity">
    <text evidence="2 10 11">Belongs to the TonB-dependent receptor family.</text>
</comment>
<dbReference type="SUPFAM" id="SSF56935">
    <property type="entry name" value="Porins"/>
    <property type="match status" value="1"/>
</dbReference>
<feature type="chain" id="PRO_5008391774" evidence="12">
    <location>
        <begin position="26"/>
        <end position="736"/>
    </location>
</feature>
<feature type="domain" description="TonB-dependent receptor plug" evidence="14">
    <location>
        <begin position="46"/>
        <end position="155"/>
    </location>
</feature>
<evidence type="ECO:0000256" key="7">
    <source>
        <dbReference type="ARBA" id="ARBA00023077"/>
    </source>
</evidence>
<evidence type="ECO:0000259" key="14">
    <source>
        <dbReference type="Pfam" id="PF07715"/>
    </source>
</evidence>
<keyword evidence="3 10" id="KW-0813">Transport</keyword>
<comment type="subcellular location">
    <subcellularLocation>
        <location evidence="1 10">Cell outer membrane</location>
        <topology evidence="1 10">Multi-pass membrane protein</topology>
    </subcellularLocation>
</comment>
<dbReference type="InterPro" id="IPR037066">
    <property type="entry name" value="Plug_dom_sf"/>
</dbReference>
<dbReference type="InterPro" id="IPR050692">
    <property type="entry name" value="HTH_transcr_repressor_FabR"/>
</dbReference>
<dbReference type="Gene3D" id="2.40.170.20">
    <property type="entry name" value="TonB-dependent receptor, beta-barrel domain"/>
    <property type="match status" value="1"/>
</dbReference>
<dbReference type="InterPro" id="IPR012910">
    <property type="entry name" value="Plug_dom"/>
</dbReference>
<proteinExistence type="inferred from homology"/>
<protein>
    <submittedName>
        <fullName evidence="15">Heme/hemoglobin receptor</fullName>
    </submittedName>
</protein>
<dbReference type="Pfam" id="PF07715">
    <property type="entry name" value="Plug"/>
    <property type="match status" value="1"/>
</dbReference>
<dbReference type="Gene3D" id="2.170.130.10">
    <property type="entry name" value="TonB-dependent receptor, plug domain"/>
    <property type="match status" value="1"/>
</dbReference>
<dbReference type="NCBIfam" id="TIGR01785">
    <property type="entry name" value="TonB-hemin"/>
    <property type="match status" value="1"/>
</dbReference>
<keyword evidence="9 10" id="KW-0998">Cell outer membrane</keyword>
<keyword evidence="7 11" id="KW-0798">TonB box</keyword>
<dbReference type="InterPro" id="IPR000531">
    <property type="entry name" value="Beta-barrel_TonB"/>
</dbReference>
<keyword evidence="8 10" id="KW-0472">Membrane</keyword>
<dbReference type="GO" id="GO:0009279">
    <property type="term" value="C:cell outer membrane"/>
    <property type="evidence" value="ECO:0007669"/>
    <property type="project" value="UniProtKB-SubCell"/>
</dbReference>
<dbReference type="EMBL" id="CP015878">
    <property type="protein sequence ID" value="ANI17406.1"/>
    <property type="molecule type" value="Genomic_DNA"/>
</dbReference>
<dbReference type="PANTHER" id="PTHR47752:SF1">
    <property type="entry name" value="HTH-TYPE TRANSCRIPTIONAL REPRESSOR FABR"/>
    <property type="match status" value="1"/>
</dbReference>
<evidence type="ECO:0000256" key="10">
    <source>
        <dbReference type="PROSITE-ProRule" id="PRU01360"/>
    </source>
</evidence>
<evidence type="ECO:0000259" key="13">
    <source>
        <dbReference type="Pfam" id="PF00593"/>
    </source>
</evidence>
<evidence type="ECO:0000256" key="9">
    <source>
        <dbReference type="ARBA" id="ARBA00023237"/>
    </source>
</evidence>
<evidence type="ECO:0000256" key="12">
    <source>
        <dbReference type="SAM" id="SignalP"/>
    </source>
</evidence>
<dbReference type="PROSITE" id="PS52016">
    <property type="entry name" value="TONB_DEPENDENT_REC_3"/>
    <property type="match status" value="1"/>
</dbReference>
<evidence type="ECO:0000256" key="1">
    <source>
        <dbReference type="ARBA" id="ARBA00004571"/>
    </source>
</evidence>
<evidence type="ECO:0000313" key="15">
    <source>
        <dbReference type="EMBL" id="ANI17406.1"/>
    </source>
</evidence>
<evidence type="ECO:0000256" key="5">
    <source>
        <dbReference type="ARBA" id="ARBA00022692"/>
    </source>
</evidence>
<dbReference type="Proteomes" id="UP000077748">
    <property type="component" value="Chromosome"/>
</dbReference>
<organism evidence="15 16">
    <name type="scientific">Pseudomonas citronellolis</name>
    <dbReference type="NCBI Taxonomy" id="53408"/>
    <lineage>
        <taxon>Bacteria</taxon>
        <taxon>Pseudomonadati</taxon>
        <taxon>Pseudomonadota</taxon>
        <taxon>Gammaproteobacteria</taxon>
        <taxon>Pseudomonadales</taxon>
        <taxon>Pseudomonadaceae</taxon>
        <taxon>Pseudomonas</taxon>
    </lineage>
</organism>
<evidence type="ECO:0000256" key="8">
    <source>
        <dbReference type="ARBA" id="ARBA00023136"/>
    </source>
</evidence>
<accession>A0A1A9KHW0</accession>
<keyword evidence="5 10" id="KW-0812">Transmembrane</keyword>
<evidence type="ECO:0000256" key="6">
    <source>
        <dbReference type="ARBA" id="ARBA00022729"/>
    </source>
</evidence>
<dbReference type="NCBIfam" id="TIGR01786">
    <property type="entry name" value="TonB-hemlactrns"/>
    <property type="match status" value="1"/>
</dbReference>
<dbReference type="InterPro" id="IPR010949">
    <property type="entry name" value="TonB_Hb/transfer/lactofer_rcpt"/>
</dbReference>
<gene>
    <name evidence="15" type="ORF">A9C11_26975</name>
</gene>
<dbReference type="InterPro" id="IPR011276">
    <property type="entry name" value="TonB_haem/Hb_rcpt"/>
</dbReference>
<dbReference type="PANTHER" id="PTHR47752">
    <property type="entry name" value="HTH-TYPE TRANSCRIPTIONAL REPRESSOR FABR"/>
    <property type="match status" value="1"/>
</dbReference>
<name>A0A1A9KHW0_9PSED</name>
<dbReference type="GO" id="GO:0015232">
    <property type="term" value="F:heme transmembrane transporter activity"/>
    <property type="evidence" value="ECO:0007669"/>
    <property type="project" value="InterPro"/>
</dbReference>
<evidence type="ECO:0000256" key="3">
    <source>
        <dbReference type="ARBA" id="ARBA00022448"/>
    </source>
</evidence>
<keyword evidence="4 10" id="KW-1134">Transmembrane beta strand</keyword>
<evidence type="ECO:0000256" key="2">
    <source>
        <dbReference type="ARBA" id="ARBA00009810"/>
    </source>
</evidence>
<feature type="signal peptide" evidence="12">
    <location>
        <begin position="1"/>
        <end position="25"/>
    </location>
</feature>
<evidence type="ECO:0000256" key="11">
    <source>
        <dbReference type="RuleBase" id="RU003357"/>
    </source>
</evidence>
<dbReference type="RefSeq" id="WP_064584359.1">
    <property type="nucleotide sequence ID" value="NZ_CP015878.1"/>
</dbReference>
<sequence length="736" mass="81356">MSITPPFARRHWLALLLLSPSIALADNAVSLGETTVTATRSEQPVDAVPSTVSVQTEQDIDRNNANDIKQLVRYEPGVSVSGSGSRFGLSGFTIRGIGGNRVLTQVDGVGVPGAFAFGPFMDARRNYIDLDTVKRVEILRGPASSLYGSDALGGAVSFLTKDAADYLEDGKDFYARFKTGYDGSDDSWLGSATFAGRQGPVDGLLTISRREGHDTETFGGQGGIGSSRGEANPVDFDTDNLLAKVGWDYAEGSRLQLAYERYADDADTRLLNEYSATGTTRTSDASDSTDRERISLQHRFQLDSALADLVQWQLNYQDSQIRQQTYQERFSGGRLRDRTRDSQYQETLWGLNSQLDKRFALADTQHHLIYGFDLKRLESSDLRKGGETFQNNGQPVPPAFGSETFPLSDFPDPVTHEYAAFIQDSIDIGRWTLLPGLRYDYYEMRPEVSQRYLNSNPLDTNPSNFSDHALSPKFGVTYRIDDHHSVYGQYAAGFRAPEPVDIFGEFVNTAIGYQTIANTDLKPETSDSYEIGLRGKYAMGSFGVALFYNRYDDFIEQVTLPNDPTGNGRLTYQYTNLDKVTIRGAEARGDLDLHLAAGLPDGTRLRGAVSYARGKDEETGEPINSVDPLKGVFGLGYDAPGGRFGSELTWTLVQAKQRIDDNEVPSQFKPGGYGLLDLSGWVRITDGVTLNAGLFNLTDKKYWQWGDVRGLTENSPSLDRYTQPGRYAAANLIWEI</sequence>
<keyword evidence="6 12" id="KW-0732">Signal</keyword>
<dbReference type="AlphaFoldDB" id="A0A1A9KHW0"/>
<evidence type="ECO:0000313" key="16">
    <source>
        <dbReference type="Proteomes" id="UP000077748"/>
    </source>
</evidence>
<dbReference type="InterPro" id="IPR039426">
    <property type="entry name" value="TonB-dep_rcpt-like"/>
</dbReference>
<dbReference type="InterPro" id="IPR036942">
    <property type="entry name" value="Beta-barrel_TonB_sf"/>
</dbReference>
<dbReference type="CDD" id="cd01347">
    <property type="entry name" value="ligand_gated_channel"/>
    <property type="match status" value="1"/>
</dbReference>
<evidence type="ECO:0000256" key="4">
    <source>
        <dbReference type="ARBA" id="ARBA00022452"/>
    </source>
</evidence>